<evidence type="ECO:0000256" key="6">
    <source>
        <dbReference type="ARBA" id="ARBA00022816"/>
    </source>
</evidence>
<keyword evidence="11" id="KW-0539">Nucleus</keyword>
<dbReference type="GO" id="GO:0000972">
    <property type="term" value="P:transcription-dependent tethering of RNA polymerase II gene DNA at nuclear periphery"/>
    <property type="evidence" value="ECO:0007669"/>
    <property type="project" value="TreeGrafter"/>
</dbReference>
<evidence type="ECO:0000256" key="1">
    <source>
        <dbReference type="ARBA" id="ARBA00004335"/>
    </source>
</evidence>
<dbReference type="InterPro" id="IPR007187">
    <property type="entry name" value="Nucleoporin_Nup133/Nup155_C"/>
</dbReference>
<accession>A0A0F4Z5V2</accession>
<evidence type="ECO:0000259" key="15">
    <source>
        <dbReference type="Pfam" id="PF08801"/>
    </source>
</evidence>
<name>A0A0F4Z5V2_RASE3</name>
<keyword evidence="12" id="KW-0853">WD repeat</keyword>
<dbReference type="FunFam" id="1.25.40.450:FF:000002">
    <property type="entry name" value="Putative non-repetitive nucleoporin"/>
    <property type="match status" value="1"/>
</dbReference>
<dbReference type="Pfam" id="PF00400">
    <property type="entry name" value="WD40"/>
    <property type="match status" value="1"/>
</dbReference>
<dbReference type="GO" id="GO:0017056">
    <property type="term" value="F:structural constituent of nuclear pore"/>
    <property type="evidence" value="ECO:0007669"/>
    <property type="project" value="InterPro"/>
</dbReference>
<dbReference type="GO" id="GO:0044611">
    <property type="term" value="C:nuclear pore inner ring"/>
    <property type="evidence" value="ECO:0007669"/>
    <property type="project" value="TreeGrafter"/>
</dbReference>
<dbReference type="GO" id="GO:0051292">
    <property type="term" value="P:nuclear pore complex assembly"/>
    <property type="evidence" value="ECO:0007669"/>
    <property type="project" value="UniProtKB-ARBA"/>
</dbReference>
<keyword evidence="5" id="KW-0813">Transport</keyword>
<dbReference type="RefSeq" id="XP_013332499.1">
    <property type="nucleotide sequence ID" value="XM_013477045.1"/>
</dbReference>
<dbReference type="InterPro" id="IPR042538">
    <property type="entry name" value="Nucleoporin_Nup155_C_3"/>
</dbReference>
<dbReference type="PANTHER" id="PTHR10350:SF6">
    <property type="entry name" value="NUCLEAR PORE COMPLEX PROTEIN NUP155"/>
    <property type="match status" value="1"/>
</dbReference>
<evidence type="ECO:0000256" key="8">
    <source>
        <dbReference type="ARBA" id="ARBA00023010"/>
    </source>
</evidence>
<feature type="compositionally biased region" description="Basic and acidic residues" evidence="13">
    <location>
        <begin position="59"/>
        <end position="69"/>
    </location>
</feature>
<feature type="compositionally biased region" description="Polar residues" evidence="13">
    <location>
        <begin position="21"/>
        <end position="47"/>
    </location>
</feature>
<dbReference type="GO" id="GO:0051028">
    <property type="term" value="P:mRNA transport"/>
    <property type="evidence" value="ECO:0007669"/>
    <property type="project" value="UniProtKB-KW"/>
</dbReference>
<dbReference type="InterPro" id="IPR011047">
    <property type="entry name" value="Quinoprotein_ADH-like_sf"/>
</dbReference>
<sequence>MSYPTLTPPRPLPGTYFPTPAASTINHGVPFQSKTPSSSMAQASPPTALQKLSPAAPKVKSETLSSRERAARTINDTLAQEARYPDLDSYLSQGFSSDYEIPASPSWAPFHKIKMYNIPDQIFDQYNRAQVSTSMGLFAELNHAWVAIDNALYLWDYTHPNPQLVGFENQPNSINTVKLAKPRPGVFLPSITHVLVISTTAEIMLLGVGCETVAGGAKQVTLYQTGMSTSIRGLDIHVIASSDSTGRIFFAGSSDNDVYELTYQQEEKWFQGRCSKVNHTSSRFATFTPSLSFTQKPSEHVEQMVVDDTRKLLYTLSSLSTIRVFHMKSDGTLALAITKPASDIYSNIGHIIASNETLNPKVKIVSISPIPTHEASRYHLMATTATGYRIYLSATGSYSWSPAPSGTSAPTSMQAHFVKTPPFDNPSATAAPSGTAPQGLRYQSSVASKVPIHSLDPTRFADRFPPGYFFCFTCKDPTQKQDTLFISAPDSGRIARSQENVIPTKASESAIWLSLGSKAEDIGLCSPPLSASSTGGGFGNELAIQFDHPAAEIAILTNTGVHIIRRRRLVDIFAALVRHGGGEEGLEGEVKNFIRTYGRSETLATALAVACGQGVEISSDSRLSKINDPEVLEFARKVFIEYGGRPTMNENAVADNGTPAIDTIVPSPRHAGIALYMSRLLRSIWKKEIAVASSQPNGTQQFSPSVSTAKLQSIQKDLSALQDFFKANKSFIEGLSGPEALSRASTKQEEIALQAEHRALHSLVQLLADAIEGISFVLVLFDERVDEIVLALPEEAKQRFLKLTFEELFSTSKGYEIAKELVKAIVNRNIAKGSNVETVADALRRRCGNFCSAEDVIIFKAQELLKRATEAGANSELGRNLLNESLRLFQQVSESLPMDYLVSAVNNYIENQFFAESSDKANLALGWIMDGRPSEDSRRAYYEFRKQCYDLVFKVIVAVDNLAASDPGVIDGQFTVIARRRNEAYGVISDSNDEVFLTSLYDWYLEQGWSDRLLETKSPFVVTYLERKSADDIFHADLLWKYYGQSERYYEAARVQYQLAQSAFNLPLSRRIEYLGQARANASTFTPDIGRQSRQRLLQEITNLMDVANIQDELLQRLKEDTRIDPAHKAEVLKEVDGPIMDISLLFNKYADAGSYYDICLQIFYLADHRNSADIKSTWQHLLQNIHDETVERGEAQPYEAVIEKVRSLGSRLRMSETVFPVPMLLPMLERYALEFQRGVGPSTWVVDLFLDLEVPHETLYSVLEAMFYNDEAPFQGPNRRYIASDLLYLIQRWFHDSVRTGGEVFGNDAIATRISEMLLLLQQSGIGPELVQLAQELRGMFAWSECIKVSDDDDDETENIVVTPGILAQVVDDENGPNELILFPKRLVLGEEGRYMRVESPVPASVPIANWKISLHRVLTVCKDQGDRRNPLQAGIFEHRSGMLPSIRPQIYCRLAAIDQTRLSYRSALVILSALVDHSLTFVTTLIAPLSLKILSTQVLFPLNLLLHGSMVVYRTVFFGKTSPIRSSGRLCFSATLMKQRDEFFAVGLTTGTVALYHATSCQEYKVLDHGEAVKFLQFKSKTDLMASCGMKTIRIWDIRSGELIYRFQAPQRPIGLAFDKDLLVAASGKNYLASWDLKNDGAQQPDRPWNDSGEHMNTNAQSHRAPCAISISVSHQMLAVAYSGRPITLWDLEDDTYYGTCGKKLPSGETSTHLVTAIVFNPNPTIDLLVASYLDGELVLLDPFHDQTLESFRADCHTLAASPDGRLLAGGAGSGIIQIYEFDTLRLLYRVQSSDFRIKQLAFSRDSLHFADIRGSQCNVWEPAVLLRDSVGDDSSESTSTAFVEGVATDTKVKISALVLHPNGEVVFCGKDDGSVSLYDLKTGAQVRTLYRHKSRVRTLTVWPQSNVIISVDVSNGIFAWNLMKSQQEGWVAEKMIFQSRLNCGQSIIQVSAGEAARKFILSTQESDHLWSFDGRQEDARTYSDRPGIRKWIQHQHSPLHTICFEGAAARIYAWSDWSEVASVRLTTDITGLQLKSVTPYTFGHRQRILVELSELDGSVKTRGLHLLDAASFSIENNASEEAVSEEAKVGEDADLALTIKEEVPAAVSVPLFSPRLAALAQRVAHVAGLVDGGKLVFLDTQSWVCSADLEGPGNSSVSYFRHFLVPYDWFSGTRDVIYAVAQRDVLFARNDDVAIIKGGLEYAEKVNVENVGKISNGSIQK</sequence>
<evidence type="ECO:0000256" key="7">
    <source>
        <dbReference type="ARBA" id="ARBA00022927"/>
    </source>
</evidence>
<dbReference type="PROSITE" id="PS50082">
    <property type="entry name" value="WD_REPEATS_2"/>
    <property type="match status" value="1"/>
</dbReference>
<proteinExistence type="inferred from homology"/>
<dbReference type="GO" id="GO:0006405">
    <property type="term" value="P:RNA export from nucleus"/>
    <property type="evidence" value="ECO:0007669"/>
    <property type="project" value="TreeGrafter"/>
</dbReference>
<organism evidence="16 17">
    <name type="scientific">Rasamsonia emersonii (strain ATCC 16479 / CBS 393.64 / IMI 116815)</name>
    <dbReference type="NCBI Taxonomy" id="1408163"/>
    <lineage>
        <taxon>Eukaryota</taxon>
        <taxon>Fungi</taxon>
        <taxon>Dikarya</taxon>
        <taxon>Ascomycota</taxon>
        <taxon>Pezizomycotina</taxon>
        <taxon>Eurotiomycetes</taxon>
        <taxon>Eurotiomycetidae</taxon>
        <taxon>Eurotiales</taxon>
        <taxon>Trichocomaceae</taxon>
        <taxon>Rasamsonia</taxon>
    </lineage>
</organism>
<feature type="region of interest" description="Disordered" evidence="13">
    <location>
        <begin position="1"/>
        <end position="69"/>
    </location>
</feature>
<dbReference type="InterPro" id="IPR004870">
    <property type="entry name" value="Nucleoporin_Nup155"/>
</dbReference>
<dbReference type="InterPro" id="IPR014908">
    <property type="entry name" value="Nucleoporin_Nup133/Nup155_N"/>
</dbReference>
<dbReference type="SUPFAM" id="SSF50998">
    <property type="entry name" value="Quinoprotein alcohol dehydrogenase-like"/>
    <property type="match status" value="1"/>
</dbReference>
<feature type="repeat" description="WD" evidence="12">
    <location>
        <begin position="1857"/>
        <end position="1891"/>
    </location>
</feature>
<evidence type="ECO:0000256" key="4">
    <source>
        <dbReference type="ARBA" id="ARBA00007373"/>
    </source>
</evidence>
<comment type="subcellular location">
    <subcellularLocation>
        <location evidence="1">Nucleus membrane</location>
        <topology evidence="1">Peripheral membrane protein</topology>
        <orientation evidence="1">Cytoplasmic side</orientation>
    </subcellularLocation>
    <subcellularLocation>
        <location evidence="3">Nucleus membrane</location>
        <topology evidence="3">Peripheral membrane protein</topology>
        <orientation evidence="3">Nucleoplasmic side</orientation>
    </subcellularLocation>
    <subcellularLocation>
        <location evidence="2">Nucleus</location>
        <location evidence="2">Nuclear pore complex</location>
    </subcellularLocation>
</comment>
<dbReference type="FunFam" id="1.20.120.1880:FF:000004">
    <property type="entry name" value="Non-repetitive nucleoporin, putative"/>
    <property type="match status" value="1"/>
</dbReference>
<dbReference type="OrthoDB" id="338970at2759"/>
<evidence type="ECO:0000256" key="11">
    <source>
        <dbReference type="ARBA" id="ARBA00023242"/>
    </source>
</evidence>
<dbReference type="GO" id="GO:0036228">
    <property type="term" value="P:protein localization to nuclear inner membrane"/>
    <property type="evidence" value="ECO:0007669"/>
    <property type="project" value="TreeGrafter"/>
</dbReference>
<evidence type="ECO:0000256" key="13">
    <source>
        <dbReference type="SAM" id="MobiDB-lite"/>
    </source>
</evidence>
<evidence type="ECO:0000256" key="10">
    <source>
        <dbReference type="ARBA" id="ARBA00023136"/>
    </source>
</evidence>
<keyword evidence="6" id="KW-0509">mRNA transport</keyword>
<protein>
    <submittedName>
        <fullName evidence="16">Non-repetitive nucleoporin</fullName>
    </submittedName>
</protein>
<evidence type="ECO:0000256" key="5">
    <source>
        <dbReference type="ARBA" id="ARBA00022448"/>
    </source>
</evidence>
<dbReference type="GO" id="GO:0031965">
    <property type="term" value="C:nuclear membrane"/>
    <property type="evidence" value="ECO:0007669"/>
    <property type="project" value="UniProtKB-SubCell"/>
</dbReference>
<keyword evidence="7" id="KW-0653">Protein transport</keyword>
<dbReference type="EMBL" id="LASV01000007">
    <property type="protein sequence ID" value="KKA25887.1"/>
    <property type="molecule type" value="Genomic_DNA"/>
</dbReference>
<dbReference type="InterPro" id="IPR042537">
    <property type="entry name" value="Nucleoporin_Nup155_C_2"/>
</dbReference>
<dbReference type="Proteomes" id="UP000053958">
    <property type="component" value="Unassembled WGS sequence"/>
</dbReference>
<comment type="similarity">
    <text evidence="4">Belongs to the non-repetitive/WGA-negative nucleoporin family.</text>
</comment>
<keyword evidence="9" id="KW-0906">Nuclear pore complex</keyword>
<dbReference type="PANTHER" id="PTHR10350">
    <property type="entry name" value="NUCLEAR PORE COMPLEX PROTEIN NUP155"/>
    <property type="match status" value="1"/>
</dbReference>
<dbReference type="InterPro" id="IPR042533">
    <property type="entry name" value="Nucleoporin_Nup155_C_1"/>
</dbReference>
<dbReference type="Pfam" id="PF03177">
    <property type="entry name" value="Nucleoporin_C"/>
    <property type="match status" value="1"/>
</dbReference>
<keyword evidence="17" id="KW-1185">Reference proteome</keyword>
<evidence type="ECO:0000313" key="16">
    <source>
        <dbReference type="EMBL" id="KKA25887.1"/>
    </source>
</evidence>
<feature type="domain" description="Nucleoporin Nup133/Nup155-like C-terminal" evidence="14">
    <location>
        <begin position="667"/>
        <end position="1320"/>
    </location>
</feature>
<dbReference type="Gene3D" id="1.25.40.440">
    <property type="entry name" value="Nucleoporin, helical domain, central subdomain"/>
    <property type="match status" value="1"/>
</dbReference>
<evidence type="ECO:0000256" key="3">
    <source>
        <dbReference type="ARBA" id="ARBA00004620"/>
    </source>
</evidence>
<dbReference type="InterPro" id="IPR015943">
    <property type="entry name" value="WD40/YVTN_repeat-like_dom_sf"/>
</dbReference>
<dbReference type="Gene3D" id="2.130.10.10">
    <property type="entry name" value="YVTN repeat-like/Quinoprotein amine dehydrogenase"/>
    <property type="match status" value="3"/>
</dbReference>
<dbReference type="InterPro" id="IPR001680">
    <property type="entry name" value="WD40_rpt"/>
</dbReference>
<keyword evidence="10" id="KW-0472">Membrane</keyword>
<dbReference type="Pfam" id="PF08801">
    <property type="entry name" value="Nucleoporin_N"/>
    <property type="match status" value="1"/>
</dbReference>
<evidence type="ECO:0000256" key="9">
    <source>
        <dbReference type="ARBA" id="ARBA00023132"/>
    </source>
</evidence>
<dbReference type="GO" id="GO:0006606">
    <property type="term" value="P:protein import into nucleus"/>
    <property type="evidence" value="ECO:0007669"/>
    <property type="project" value="TreeGrafter"/>
</dbReference>
<dbReference type="STRING" id="1408163.A0A0F4Z5V2"/>
<evidence type="ECO:0000259" key="14">
    <source>
        <dbReference type="Pfam" id="PF03177"/>
    </source>
</evidence>
<feature type="compositionally biased region" description="Pro residues" evidence="13">
    <location>
        <begin position="1"/>
        <end position="12"/>
    </location>
</feature>
<dbReference type="Gene3D" id="1.20.58.1780">
    <property type="match status" value="1"/>
</dbReference>
<feature type="domain" description="Nucleoporin Nup133/Nup155-like N-terminal" evidence="15">
    <location>
        <begin position="107"/>
        <end position="563"/>
    </location>
</feature>
<evidence type="ECO:0000256" key="12">
    <source>
        <dbReference type="PROSITE-ProRule" id="PRU00221"/>
    </source>
</evidence>
<gene>
    <name evidence="16" type="ORF">T310_0090</name>
</gene>
<dbReference type="GeneID" id="25312154"/>
<dbReference type="Gene3D" id="1.20.120.1880">
    <property type="entry name" value="Nucleoporin, helical C-terminal domain"/>
    <property type="match status" value="1"/>
</dbReference>
<evidence type="ECO:0000313" key="17">
    <source>
        <dbReference type="Proteomes" id="UP000053958"/>
    </source>
</evidence>
<dbReference type="FunFam" id="1.25.40.440:FF:000001">
    <property type="entry name" value="Nuclear pore complex subunit"/>
    <property type="match status" value="1"/>
</dbReference>
<dbReference type="SMART" id="SM00320">
    <property type="entry name" value="WD40"/>
    <property type="match status" value="7"/>
</dbReference>
<comment type="caution">
    <text evidence="16">The sequence shown here is derived from an EMBL/GenBank/DDBJ whole genome shotgun (WGS) entry which is preliminary data.</text>
</comment>
<dbReference type="Gene3D" id="1.25.40.450">
    <property type="entry name" value="Nucleoporin, helical domain, N-terminal subdomain"/>
    <property type="match status" value="1"/>
</dbReference>
<evidence type="ECO:0000256" key="2">
    <source>
        <dbReference type="ARBA" id="ARBA00004567"/>
    </source>
</evidence>
<dbReference type="SUPFAM" id="SSF82171">
    <property type="entry name" value="DPP6 N-terminal domain-like"/>
    <property type="match status" value="1"/>
</dbReference>
<keyword evidence="8" id="KW-0811">Translocation</keyword>
<dbReference type="FunFam" id="1.20.58.1780:FF:000003">
    <property type="entry name" value="Non-repetitive nucleoporin, putative"/>
    <property type="match status" value="1"/>
</dbReference>
<reference evidence="16 17" key="1">
    <citation type="submission" date="2015-04" db="EMBL/GenBank/DDBJ databases">
        <authorList>
            <person name="Heijne W.H."/>
            <person name="Fedorova N.D."/>
            <person name="Nierman W.C."/>
            <person name="Vollebregt A.W."/>
            <person name="Zhao Z."/>
            <person name="Wu L."/>
            <person name="Kumar M."/>
            <person name="Stam H."/>
            <person name="van den Berg M.A."/>
            <person name="Pel H.J."/>
        </authorList>
    </citation>
    <scope>NUCLEOTIDE SEQUENCE [LARGE SCALE GENOMIC DNA]</scope>
    <source>
        <strain evidence="16 17">CBS 393.64</strain>
    </source>
</reference>